<dbReference type="EMBL" id="HE650822">
    <property type="protein sequence ID" value="CCF56373.1"/>
    <property type="molecule type" value="Genomic_DNA"/>
</dbReference>
<dbReference type="InterPro" id="IPR035979">
    <property type="entry name" value="RBD_domain_sf"/>
</dbReference>
<dbReference type="GO" id="GO:0003729">
    <property type="term" value="F:mRNA binding"/>
    <property type="evidence" value="ECO:0007669"/>
    <property type="project" value="EnsemblFungi"/>
</dbReference>
<evidence type="ECO:0000259" key="6">
    <source>
        <dbReference type="PROSITE" id="PS50303"/>
    </source>
</evidence>
<keyword evidence="1" id="KW-0677">Repeat</keyword>
<keyword evidence="8" id="KW-1185">Reference proteome</keyword>
<evidence type="ECO:0000256" key="2">
    <source>
        <dbReference type="PROSITE-ProRule" id="PRU00176"/>
    </source>
</evidence>
<dbReference type="SMART" id="SM00025">
    <property type="entry name" value="Pumilio"/>
    <property type="match status" value="7"/>
</dbReference>
<evidence type="ECO:0000256" key="3">
    <source>
        <dbReference type="PROSITE-ProRule" id="PRU00317"/>
    </source>
</evidence>
<dbReference type="InterPro" id="IPR052645">
    <property type="entry name" value="Pumilio_domain_protein"/>
</dbReference>
<dbReference type="GeneID" id="13882597"/>
<organism evidence="7 8">
    <name type="scientific">Kazachstania africana (strain ATCC 22294 / BCRC 22015 / CBS 2517 / CECT 1963 / NBRC 1671 / NRRL Y-8276)</name>
    <name type="common">Yeast</name>
    <name type="synonym">Kluyveromyces africanus</name>
    <dbReference type="NCBI Taxonomy" id="1071382"/>
    <lineage>
        <taxon>Eukaryota</taxon>
        <taxon>Fungi</taxon>
        <taxon>Dikarya</taxon>
        <taxon>Ascomycota</taxon>
        <taxon>Saccharomycotina</taxon>
        <taxon>Saccharomycetes</taxon>
        <taxon>Saccharomycetales</taxon>
        <taxon>Saccharomycetaceae</taxon>
        <taxon>Kazachstania</taxon>
    </lineage>
</organism>
<dbReference type="InParanoid" id="H2APS3"/>
<dbReference type="InterPro" id="IPR000504">
    <property type="entry name" value="RRM_dom"/>
</dbReference>
<dbReference type="RefSeq" id="XP_003955508.1">
    <property type="nucleotide sequence ID" value="XM_003955459.1"/>
</dbReference>
<feature type="region of interest" description="Disordered" evidence="4">
    <location>
        <begin position="852"/>
        <end position="883"/>
    </location>
</feature>
<evidence type="ECO:0000313" key="8">
    <source>
        <dbReference type="Proteomes" id="UP000005220"/>
    </source>
</evidence>
<dbReference type="STRING" id="1071382.H2APS3"/>
<sequence length="906" mass="102513">MSERTPYNGTTSNIPEIIDPGITIPIYEEDIADETTFRDQPDKLGSYRVRAGRRISNKFSNFLPSISAKLHHSKKSSSQEKVNDNDDSNSTIINAETFRDQIILQNNTANPYQSAHPDYEMPANYLLESIENYSVPKQPITRSRNNTISSQITMESSILQPFNATQNTYNLWTPNIEQSNFDPYNQTQSVVPLESTTTAHSDYQTPVRFSDNHSVILDSAGSKNIWSPDITSRRKSHSVTSPLKSDALLNQQKPFSNEYPIMHDDVDANTINWVTTSKMAPPINQVPTLLPTNTVAISNIFPLQQFHPKLANVINLTSSALTLLCSKYGNVVSVRTLKGLNMALVEFQSVDGAIHALEVLQNKSISVVGIPSAISFARILSFENTEMNNISNLFNVDSSVPHSLLQEQLYNGSISFQSQGNIQVPIFKDQLEVHAVDFKHENMTTQITLPVEPEKCPFDLPPPSVKTIRHDLKKTVKAFDVPFDKSRIKYMIHNAVQCRKIHVDLANFGPTPEPILNREFQTPKLREIRKMLDANTLSQFEIEQLAMCMLDELPELSFDYLGNTIVQKIYDKSSDIIRDIILRKISPFLTSLGIHKSGTWVCQKVIKLAHNPRSVNLIVEGIKQYCTPLFNDQFGNYVIQKVLKLGVPWNNFIFESIIVNFWVISSNRYGSRAVRACLESDIITTEQTLILSSMIALYAKYLITDSNGTLLITWLLDTCDYPQKYISLTNSIVELSTLAHLCCHKLGSLTILKLFSTRANEDCKKLIVNALLDESEIYLDGNTSKKNILEYILNDNSYGCTFIYKLLSSRVLEDETKNKVMERTRHILLSNKSIQHYRLMDEVGLVTISTQERSSKQHHKMRTVNSKDTRSVRGMSLSSVRSNNVQPLTPVTPIINGNYDYDNFNT</sequence>
<feature type="domain" description="PUM-HD" evidence="6">
    <location>
        <begin position="484"/>
        <end position="847"/>
    </location>
</feature>
<dbReference type="OrthoDB" id="2017782at2759"/>
<evidence type="ECO:0000256" key="4">
    <source>
        <dbReference type="SAM" id="MobiDB-lite"/>
    </source>
</evidence>
<dbReference type="Gene3D" id="1.25.10.10">
    <property type="entry name" value="Leucine-rich Repeat Variant"/>
    <property type="match status" value="1"/>
</dbReference>
<feature type="repeat" description="Pumilio" evidence="3">
    <location>
        <begin position="544"/>
        <end position="583"/>
    </location>
</feature>
<proteinExistence type="predicted"/>
<reference evidence="7 8" key="1">
    <citation type="journal article" date="2011" name="Proc. Natl. Acad. Sci. U.S.A.">
        <title>Evolutionary erosion of yeast sex chromosomes by mating-type switching accidents.</title>
        <authorList>
            <person name="Gordon J.L."/>
            <person name="Armisen D."/>
            <person name="Proux-Wera E."/>
            <person name="Oheigeartaigh S.S."/>
            <person name="Byrne K.P."/>
            <person name="Wolfe K.H."/>
        </authorList>
    </citation>
    <scope>NUCLEOTIDE SEQUENCE [LARGE SCALE GENOMIC DNA]</scope>
    <source>
        <strain evidence="8">ATCC 22294 / BCRC 22015 / CBS 2517 / CECT 1963 / NBRC 1671 / NRRL Y-8276</strain>
    </source>
</reference>
<dbReference type="eggNOG" id="KOG4574">
    <property type="taxonomic scope" value="Eukaryota"/>
</dbReference>
<gene>
    <name evidence="7" type="primary">KAFR0B00740</name>
    <name evidence="7" type="ORF">KAFR_0B00740</name>
</gene>
<feature type="repeat" description="Pumilio" evidence="3">
    <location>
        <begin position="621"/>
        <end position="660"/>
    </location>
</feature>
<feature type="domain" description="RRM" evidence="5">
    <location>
        <begin position="293"/>
        <end position="379"/>
    </location>
</feature>
<accession>H2APS3</accession>
<dbReference type="PANTHER" id="PTHR47093">
    <property type="entry name" value="PROTEIN JSN1-RELATED"/>
    <property type="match status" value="1"/>
</dbReference>
<protein>
    <recommendedName>
        <fullName evidence="9">PUM-HD domain-containing protein</fullName>
    </recommendedName>
</protein>
<dbReference type="FunFam" id="3.30.70.330:FF:000617">
    <property type="entry name" value="Puf family protein"/>
    <property type="match status" value="1"/>
</dbReference>
<evidence type="ECO:0000256" key="1">
    <source>
        <dbReference type="ARBA" id="ARBA00022737"/>
    </source>
</evidence>
<dbReference type="InterPro" id="IPR016024">
    <property type="entry name" value="ARM-type_fold"/>
</dbReference>
<dbReference type="PROSITE" id="PS50102">
    <property type="entry name" value="RRM"/>
    <property type="match status" value="1"/>
</dbReference>
<name>H2APS3_KAZAF</name>
<dbReference type="HOGENOM" id="CLU_009728_0_0_1"/>
<dbReference type="PANTHER" id="PTHR47093:SF1">
    <property type="entry name" value="PROTEIN JSN1-RELATED"/>
    <property type="match status" value="1"/>
</dbReference>
<dbReference type="PROSITE" id="PS50303">
    <property type="entry name" value="PUM_HD"/>
    <property type="match status" value="1"/>
</dbReference>
<dbReference type="InterPro" id="IPR012677">
    <property type="entry name" value="Nucleotide-bd_a/b_plait_sf"/>
</dbReference>
<dbReference type="Gene3D" id="3.30.70.330">
    <property type="match status" value="1"/>
</dbReference>
<keyword evidence="2" id="KW-0694">RNA-binding</keyword>
<evidence type="ECO:0000313" key="7">
    <source>
        <dbReference type="EMBL" id="CCF56373.1"/>
    </source>
</evidence>
<dbReference type="PROSITE" id="PS50302">
    <property type="entry name" value="PUM"/>
    <property type="match status" value="2"/>
</dbReference>
<dbReference type="Proteomes" id="UP000005220">
    <property type="component" value="Chromosome 2"/>
</dbReference>
<evidence type="ECO:0008006" key="9">
    <source>
        <dbReference type="Google" id="ProtNLM"/>
    </source>
</evidence>
<dbReference type="InterPro" id="IPR033133">
    <property type="entry name" value="PUM-HD"/>
</dbReference>
<dbReference type="SUPFAM" id="SSF54928">
    <property type="entry name" value="RNA-binding domain, RBD"/>
    <property type="match status" value="1"/>
</dbReference>
<dbReference type="SUPFAM" id="SSF48371">
    <property type="entry name" value="ARM repeat"/>
    <property type="match status" value="1"/>
</dbReference>
<dbReference type="InterPro" id="IPR001313">
    <property type="entry name" value="Pumilio_RNA-bd_rpt"/>
</dbReference>
<dbReference type="InterPro" id="IPR011989">
    <property type="entry name" value="ARM-like"/>
</dbReference>
<dbReference type="Pfam" id="PF00076">
    <property type="entry name" value="RRM_1"/>
    <property type="match status" value="1"/>
</dbReference>
<dbReference type="Pfam" id="PF00806">
    <property type="entry name" value="PUF"/>
    <property type="match status" value="2"/>
</dbReference>
<feature type="region of interest" description="Disordered" evidence="4">
    <location>
        <begin position="70"/>
        <end position="90"/>
    </location>
</feature>
<dbReference type="AlphaFoldDB" id="H2APS3"/>
<dbReference type="KEGG" id="kaf:KAFR_0B00740"/>
<dbReference type="GO" id="GO:0000288">
    <property type="term" value="P:nuclear-transcribed mRNA catabolic process, deadenylation-dependent decay"/>
    <property type="evidence" value="ECO:0007669"/>
    <property type="project" value="EnsemblFungi"/>
</dbReference>
<evidence type="ECO:0000259" key="5">
    <source>
        <dbReference type="PROSITE" id="PS50102"/>
    </source>
</evidence>